<dbReference type="EMBL" id="CP040627">
    <property type="protein sequence ID" value="QMW93088.1"/>
    <property type="molecule type" value="Genomic_DNA"/>
</dbReference>
<dbReference type="GeneID" id="92946391"/>
<dbReference type="Proteomes" id="UP000515243">
    <property type="component" value="Chromosome 2"/>
</dbReference>
<feature type="domain" description="Transglutaminase-like" evidence="2">
    <location>
        <begin position="150"/>
        <end position="206"/>
    </location>
</feature>
<dbReference type="RefSeq" id="WP_002581429.1">
    <property type="nucleotide sequence ID" value="NZ_AP019717.1"/>
</dbReference>
<sequence length="246" mass="28183">MVRKSIKFLALTLFLITLNIQSAHASVSDINSIEDNIYNHLKNWDTEFEIPYFNYDVIDIIRKSAAKDDYLSKSLIGLRVKGYGNNSEVSVEYRTTKSEEDYIDNEIKTTSNAITNSNMSDYEKVKAVNDYLVNRYDYDDTLQSNNSYLALTTGRTTCQGYAMTAYKMFNMVGIENRIVIGSINGVPHAWNEVNVDGKWYNIDITNDDYVGSYKYFLKSDATFMSSGFEKNSETEYQPCSEDYVIS</sequence>
<evidence type="ECO:0000259" key="2">
    <source>
        <dbReference type="SMART" id="SM00460"/>
    </source>
</evidence>
<dbReference type="KEGG" id="cbut:ATN24_19650"/>
<protein>
    <submittedName>
        <fullName evidence="3">Transglutaminase domain-containing protein</fullName>
    </submittedName>
</protein>
<dbReference type="GO" id="GO:0005737">
    <property type="term" value="C:cytoplasm"/>
    <property type="evidence" value="ECO:0007669"/>
    <property type="project" value="TreeGrafter"/>
</dbReference>
<dbReference type="Gene3D" id="3.10.620.30">
    <property type="match status" value="1"/>
</dbReference>
<feature type="chain" id="PRO_5043017518" evidence="1">
    <location>
        <begin position="26"/>
        <end position="246"/>
    </location>
</feature>
<name>A0AAP9UG58_CLOBU</name>
<keyword evidence="1" id="KW-0732">Signal</keyword>
<reference evidence="3 4" key="1">
    <citation type="submission" date="2019-05" db="EMBL/GenBank/DDBJ databases">
        <authorList>
            <person name="Schori C."/>
            <person name="Ahrens C."/>
        </authorList>
    </citation>
    <scope>NUCLEOTIDE SEQUENCE [LARGE SCALE GENOMIC DNA]</scope>
    <source>
        <strain evidence="3 4">DSM 10702</strain>
    </source>
</reference>
<evidence type="ECO:0000256" key="1">
    <source>
        <dbReference type="SAM" id="SignalP"/>
    </source>
</evidence>
<dbReference type="SUPFAM" id="SSF54001">
    <property type="entry name" value="Cysteine proteinases"/>
    <property type="match status" value="1"/>
</dbReference>
<feature type="signal peptide" evidence="1">
    <location>
        <begin position="1"/>
        <end position="25"/>
    </location>
</feature>
<proteinExistence type="predicted"/>
<dbReference type="InterPro" id="IPR002931">
    <property type="entry name" value="Transglutaminase-like"/>
</dbReference>
<dbReference type="AlphaFoldDB" id="A0AAP9UG58"/>
<accession>A0AAP9UG58</accession>
<evidence type="ECO:0000313" key="4">
    <source>
        <dbReference type="Proteomes" id="UP000515243"/>
    </source>
</evidence>
<dbReference type="InterPro" id="IPR038765">
    <property type="entry name" value="Papain-like_cys_pep_sf"/>
</dbReference>
<dbReference type="PANTHER" id="PTHR46333">
    <property type="entry name" value="CYTOKINESIS PROTEIN 3"/>
    <property type="match status" value="1"/>
</dbReference>
<dbReference type="SMART" id="SM00460">
    <property type="entry name" value="TGc"/>
    <property type="match status" value="1"/>
</dbReference>
<organism evidence="3 4">
    <name type="scientific">Clostridium butyricum</name>
    <dbReference type="NCBI Taxonomy" id="1492"/>
    <lineage>
        <taxon>Bacteria</taxon>
        <taxon>Bacillati</taxon>
        <taxon>Bacillota</taxon>
        <taxon>Clostridia</taxon>
        <taxon>Eubacteriales</taxon>
        <taxon>Clostridiaceae</taxon>
        <taxon>Clostridium</taxon>
    </lineage>
</organism>
<evidence type="ECO:0000313" key="3">
    <source>
        <dbReference type="EMBL" id="QMW93088.1"/>
    </source>
</evidence>
<dbReference type="Pfam" id="PF01841">
    <property type="entry name" value="Transglut_core"/>
    <property type="match status" value="1"/>
</dbReference>
<gene>
    <name evidence="3" type="ORF">FF104_19415</name>
</gene>
<dbReference type="InterPro" id="IPR052557">
    <property type="entry name" value="CAP/Cytokinesis_protein"/>
</dbReference>
<dbReference type="PANTHER" id="PTHR46333:SF2">
    <property type="entry name" value="CYTOKINESIS PROTEIN 3"/>
    <property type="match status" value="1"/>
</dbReference>